<dbReference type="InterPro" id="IPR003591">
    <property type="entry name" value="Leu-rich_rpt_typical-subtyp"/>
</dbReference>
<comment type="subcellular location">
    <subcellularLocation>
        <location evidence="1">Secreted</location>
        <location evidence="1">Extracellular space</location>
        <location evidence="1">Extracellular matrix</location>
    </subcellularLocation>
</comment>
<dbReference type="AlphaFoldDB" id="A0A8C5R3X1"/>
<dbReference type="OrthoDB" id="2190652at2759"/>
<evidence type="ECO:0000256" key="10">
    <source>
        <dbReference type="SAM" id="SignalP"/>
    </source>
</evidence>
<evidence type="ECO:0000256" key="9">
    <source>
        <dbReference type="ARBA" id="ARBA00061422"/>
    </source>
</evidence>
<feature type="domain" description="LRRCT" evidence="12">
    <location>
        <begin position="300"/>
        <end position="348"/>
    </location>
</feature>
<keyword evidence="5 10" id="KW-0732">Signal</keyword>
<evidence type="ECO:0000259" key="12">
    <source>
        <dbReference type="SMART" id="SM00082"/>
    </source>
</evidence>
<evidence type="ECO:0000256" key="5">
    <source>
        <dbReference type="ARBA" id="ARBA00022729"/>
    </source>
</evidence>
<keyword evidence="14" id="KW-1185">Reference proteome</keyword>
<keyword evidence="4" id="KW-0433">Leucine-rich repeat</keyword>
<dbReference type="Gene3D" id="3.80.10.10">
    <property type="entry name" value="Ribonuclease Inhibitor"/>
    <property type="match status" value="1"/>
</dbReference>
<keyword evidence="8" id="KW-0325">Glycoprotein</keyword>
<reference evidence="13" key="2">
    <citation type="submission" date="2025-09" db="UniProtKB">
        <authorList>
            <consortium name="Ensembl"/>
        </authorList>
    </citation>
    <scope>IDENTIFICATION</scope>
</reference>
<dbReference type="InterPro" id="IPR032675">
    <property type="entry name" value="LRR_dom_sf"/>
</dbReference>
<keyword evidence="3" id="KW-0272">Extracellular matrix</keyword>
<sequence length="360" mass="40550">MEHLYVFLVLGFLAVCPPLQACPQDCHCHGGNLQHVICYSTGLNKMPKVSEQTRLLNLQHNNFPVLAPNSFKEMKGLVSLHLQHCRIQEIATGAFRGLKKLVYLYLSHNDISVVGLGAFDDLSELTYLYMEHNKIVDLPKGLFSPLMNLFTLQLSNNKVRELKAGTFNGAKDLRWLYVSDNEMTSLQPGSLDEVENLAIFHLDGNQLNSYPLAAISKLRVVEDLKLSRNPIKFIPDLAFQSFGRYMESLSMNNMGIEKFSDKAFLGVKVLKSLNIGENRLNHLPANAPYSTLQNLTLSNNPWQCSCQLAALRRFDTYSSRLNPDATCAGPSQYRGQQLKDTNAFRGCKQSAKKTRKGERY</sequence>
<dbReference type="GO" id="GO:0005886">
    <property type="term" value="C:plasma membrane"/>
    <property type="evidence" value="ECO:0007669"/>
    <property type="project" value="TreeGrafter"/>
</dbReference>
<feature type="signal peptide" evidence="10">
    <location>
        <begin position="1"/>
        <end position="21"/>
    </location>
</feature>
<comment type="similarity">
    <text evidence="9">Belongs to the small leucine-rich proteoglycan (SLRP) family. SLRP class IV subfamily.</text>
</comment>
<dbReference type="InterPro" id="IPR000483">
    <property type="entry name" value="Cys-rich_flank_reg_C"/>
</dbReference>
<dbReference type="SMART" id="SM00013">
    <property type="entry name" value="LRRNT"/>
    <property type="match status" value="1"/>
</dbReference>
<keyword evidence="7" id="KW-1015">Disulfide bond</keyword>
<evidence type="ECO:0000313" key="14">
    <source>
        <dbReference type="Proteomes" id="UP000694569"/>
    </source>
</evidence>
<dbReference type="GeneTree" id="ENSGT00940000154464"/>
<evidence type="ECO:0000313" key="13">
    <source>
        <dbReference type="Ensembl" id="ENSLLEP00000045958.1"/>
    </source>
</evidence>
<keyword evidence="2" id="KW-0964">Secreted</keyword>
<evidence type="ECO:0000256" key="3">
    <source>
        <dbReference type="ARBA" id="ARBA00022530"/>
    </source>
</evidence>
<evidence type="ECO:0000256" key="4">
    <source>
        <dbReference type="ARBA" id="ARBA00022614"/>
    </source>
</evidence>
<gene>
    <name evidence="13" type="primary">CHAD</name>
</gene>
<evidence type="ECO:0000256" key="8">
    <source>
        <dbReference type="ARBA" id="ARBA00023180"/>
    </source>
</evidence>
<dbReference type="InterPro" id="IPR001611">
    <property type="entry name" value="Leu-rich_rpt"/>
</dbReference>
<feature type="domain" description="LRRNT" evidence="11">
    <location>
        <begin position="21"/>
        <end position="55"/>
    </location>
</feature>
<dbReference type="InterPro" id="IPR050541">
    <property type="entry name" value="LRR_TM_domain-containing"/>
</dbReference>
<evidence type="ECO:0000256" key="1">
    <source>
        <dbReference type="ARBA" id="ARBA00004498"/>
    </source>
</evidence>
<protein>
    <submittedName>
        <fullName evidence="13">Chondroadherin</fullName>
    </submittedName>
</protein>
<dbReference type="InterPro" id="IPR000372">
    <property type="entry name" value="LRRNT"/>
</dbReference>
<dbReference type="Ensembl" id="ENSLLET00000047791.1">
    <property type="protein sequence ID" value="ENSLLEP00000045958.1"/>
    <property type="gene ID" value="ENSLLEG00000029152.1"/>
</dbReference>
<evidence type="ECO:0000256" key="2">
    <source>
        <dbReference type="ARBA" id="ARBA00022525"/>
    </source>
</evidence>
<dbReference type="Proteomes" id="UP000694569">
    <property type="component" value="Unplaced"/>
</dbReference>
<dbReference type="PANTHER" id="PTHR24369:SF213">
    <property type="entry name" value="INSULIN LIKE GROWTH FACTOR BINDING PROTEIN ACID LABILE SUBUNIT"/>
    <property type="match status" value="1"/>
</dbReference>
<accession>A0A8C5R3X1</accession>
<name>A0A8C5R3X1_9ANUR</name>
<dbReference type="SMART" id="SM00082">
    <property type="entry name" value="LRRCT"/>
    <property type="match status" value="1"/>
</dbReference>
<dbReference type="PANTHER" id="PTHR24369">
    <property type="entry name" value="ANTIGEN BSP, PUTATIVE-RELATED"/>
    <property type="match status" value="1"/>
</dbReference>
<evidence type="ECO:0000256" key="6">
    <source>
        <dbReference type="ARBA" id="ARBA00022737"/>
    </source>
</evidence>
<evidence type="ECO:0000259" key="11">
    <source>
        <dbReference type="SMART" id="SM00013"/>
    </source>
</evidence>
<dbReference type="SMART" id="SM00369">
    <property type="entry name" value="LRR_TYP"/>
    <property type="match status" value="8"/>
</dbReference>
<dbReference type="SUPFAM" id="SSF52058">
    <property type="entry name" value="L domain-like"/>
    <property type="match status" value="1"/>
</dbReference>
<proteinExistence type="inferred from homology"/>
<reference evidence="13" key="1">
    <citation type="submission" date="2025-08" db="UniProtKB">
        <authorList>
            <consortium name="Ensembl"/>
        </authorList>
    </citation>
    <scope>IDENTIFICATION</scope>
</reference>
<keyword evidence="6" id="KW-0677">Repeat</keyword>
<dbReference type="Pfam" id="PF01463">
    <property type="entry name" value="LRRCT"/>
    <property type="match status" value="1"/>
</dbReference>
<organism evidence="13 14">
    <name type="scientific">Leptobrachium leishanense</name>
    <name type="common">Leishan spiny toad</name>
    <dbReference type="NCBI Taxonomy" id="445787"/>
    <lineage>
        <taxon>Eukaryota</taxon>
        <taxon>Metazoa</taxon>
        <taxon>Chordata</taxon>
        <taxon>Craniata</taxon>
        <taxon>Vertebrata</taxon>
        <taxon>Euteleostomi</taxon>
        <taxon>Amphibia</taxon>
        <taxon>Batrachia</taxon>
        <taxon>Anura</taxon>
        <taxon>Pelobatoidea</taxon>
        <taxon>Megophryidae</taxon>
        <taxon>Leptobrachium</taxon>
    </lineage>
</organism>
<dbReference type="FunFam" id="3.80.10.10:FF:000059">
    <property type="entry name" value="Chondroadherin like"/>
    <property type="match status" value="1"/>
</dbReference>
<feature type="chain" id="PRO_5034376723" evidence="10">
    <location>
        <begin position="22"/>
        <end position="360"/>
    </location>
</feature>
<evidence type="ECO:0000256" key="7">
    <source>
        <dbReference type="ARBA" id="ARBA00023157"/>
    </source>
</evidence>
<dbReference type="PROSITE" id="PS51450">
    <property type="entry name" value="LRR"/>
    <property type="match status" value="1"/>
</dbReference>
<dbReference type="Pfam" id="PF13855">
    <property type="entry name" value="LRR_8"/>
    <property type="match status" value="3"/>
</dbReference>